<feature type="region of interest" description="Disordered" evidence="1">
    <location>
        <begin position="27"/>
        <end position="67"/>
    </location>
</feature>
<name>A0A7J7ZWZ9_MYOMY</name>
<evidence type="ECO:0000313" key="4">
    <source>
        <dbReference type="Proteomes" id="UP000527355"/>
    </source>
</evidence>
<gene>
    <name evidence="3" type="ORF">mMyoMyo1_009733</name>
</gene>
<dbReference type="EMBL" id="JABWUV010000002">
    <property type="protein sequence ID" value="KAF6378837.1"/>
    <property type="molecule type" value="Genomic_DNA"/>
</dbReference>
<comment type="caution">
    <text evidence="3">The sequence shown here is derived from an EMBL/GenBank/DDBJ whole genome shotgun (WGS) entry which is preliminary data.</text>
</comment>
<dbReference type="AlphaFoldDB" id="A0A7J7ZWZ9"/>
<feature type="chain" id="PRO_5029778976" evidence="2">
    <location>
        <begin position="18"/>
        <end position="131"/>
    </location>
</feature>
<keyword evidence="4" id="KW-1185">Reference proteome</keyword>
<organism evidence="3 4">
    <name type="scientific">Myotis myotis</name>
    <name type="common">Greater mouse-eared bat</name>
    <name type="synonym">Vespertilio myotis</name>
    <dbReference type="NCBI Taxonomy" id="51298"/>
    <lineage>
        <taxon>Eukaryota</taxon>
        <taxon>Metazoa</taxon>
        <taxon>Chordata</taxon>
        <taxon>Craniata</taxon>
        <taxon>Vertebrata</taxon>
        <taxon>Euteleostomi</taxon>
        <taxon>Mammalia</taxon>
        <taxon>Eutheria</taxon>
        <taxon>Laurasiatheria</taxon>
        <taxon>Chiroptera</taxon>
        <taxon>Yangochiroptera</taxon>
        <taxon>Vespertilionidae</taxon>
        <taxon>Myotis</taxon>
    </lineage>
</organism>
<reference evidence="3 4" key="1">
    <citation type="journal article" date="2020" name="Nature">
        <title>Six reference-quality genomes reveal evolution of bat adaptations.</title>
        <authorList>
            <person name="Jebb D."/>
            <person name="Huang Z."/>
            <person name="Pippel M."/>
            <person name="Hughes G.M."/>
            <person name="Lavrichenko K."/>
            <person name="Devanna P."/>
            <person name="Winkler S."/>
            <person name="Jermiin L.S."/>
            <person name="Skirmuntt E.C."/>
            <person name="Katzourakis A."/>
            <person name="Burkitt-Gray L."/>
            <person name="Ray D.A."/>
            <person name="Sullivan K.A.M."/>
            <person name="Roscito J.G."/>
            <person name="Kirilenko B.M."/>
            <person name="Davalos L.M."/>
            <person name="Corthals A.P."/>
            <person name="Power M.L."/>
            <person name="Jones G."/>
            <person name="Ransome R.D."/>
            <person name="Dechmann D.K.N."/>
            <person name="Locatelli A.G."/>
            <person name="Puechmaille S.J."/>
            <person name="Fedrigo O."/>
            <person name="Jarvis E.D."/>
            <person name="Hiller M."/>
            <person name="Vernes S.C."/>
            <person name="Myers E.W."/>
            <person name="Teeling E.C."/>
        </authorList>
    </citation>
    <scope>NUCLEOTIDE SEQUENCE [LARGE SCALE GENOMIC DNA]</scope>
    <source>
        <strain evidence="3">MMyoMyo1</strain>
        <tissue evidence="3">Flight muscle</tissue>
    </source>
</reference>
<feature type="signal peptide" evidence="2">
    <location>
        <begin position="1"/>
        <end position="17"/>
    </location>
</feature>
<evidence type="ECO:0000256" key="1">
    <source>
        <dbReference type="SAM" id="MobiDB-lite"/>
    </source>
</evidence>
<sequence>MGIMFSIFGLSNMLSLCLDPLGPEQPRASRSLVGWPRRPRPERGWDGGHQGGCRPGQAGDGAEEGRSQAASRALAFGALKAQIIRALEQRAETWFLTHWLSHHGRAAGRRAVTDIFKHGSAVAPLALCHCL</sequence>
<evidence type="ECO:0000313" key="3">
    <source>
        <dbReference type="EMBL" id="KAF6378837.1"/>
    </source>
</evidence>
<evidence type="ECO:0000256" key="2">
    <source>
        <dbReference type="SAM" id="SignalP"/>
    </source>
</evidence>
<protein>
    <submittedName>
        <fullName evidence="3">Uncharacterized protein</fullName>
    </submittedName>
</protein>
<accession>A0A7J7ZWZ9</accession>
<keyword evidence="2" id="KW-0732">Signal</keyword>
<dbReference type="Proteomes" id="UP000527355">
    <property type="component" value="Unassembled WGS sequence"/>
</dbReference>
<proteinExistence type="predicted"/>